<accession>A0ABT9WWI3</accession>
<dbReference type="NCBIfam" id="TIGR02854">
    <property type="entry name" value="spore_II_GA"/>
    <property type="match status" value="1"/>
</dbReference>
<keyword evidence="2" id="KW-0812">Transmembrane</keyword>
<keyword evidence="1" id="KW-1003">Cell membrane</keyword>
<feature type="transmembrane region" description="Helical" evidence="2">
    <location>
        <begin position="34"/>
        <end position="52"/>
    </location>
</feature>
<proteinExistence type="inferred from homology"/>
<name>A0ABT9WWI3_9BACI</name>
<dbReference type="EMBL" id="JAUSTT010000025">
    <property type="protein sequence ID" value="MDQ0177653.1"/>
    <property type="molecule type" value="Genomic_DNA"/>
</dbReference>
<comment type="similarity">
    <text evidence="1">Belongs to the peptidase U4 family.</text>
</comment>
<evidence type="ECO:0000256" key="1">
    <source>
        <dbReference type="PIRNR" id="PIRNR018571"/>
    </source>
</evidence>
<comment type="function">
    <text evidence="1">Probable aspartic protease that is responsible for the proteolytic cleavage of the RNA polymerase sigma E factor (SigE/spoIIGB) to yield the active peptide in the mother cell during sporulation. Responds to a signal from the forespore that is triggered by the extracellular signal protein SpoIIR.</text>
</comment>
<evidence type="ECO:0000313" key="4">
    <source>
        <dbReference type="Proteomes" id="UP001223586"/>
    </source>
</evidence>
<feature type="transmembrane region" description="Helical" evidence="2">
    <location>
        <begin position="84"/>
        <end position="111"/>
    </location>
</feature>
<evidence type="ECO:0000256" key="2">
    <source>
        <dbReference type="SAM" id="Phobius"/>
    </source>
</evidence>
<dbReference type="RefSeq" id="WP_307231827.1">
    <property type="nucleotide sequence ID" value="NZ_JAUSTT010000025.1"/>
</dbReference>
<feature type="transmembrane region" description="Helical" evidence="2">
    <location>
        <begin position="6"/>
        <end position="27"/>
    </location>
</feature>
<dbReference type="Proteomes" id="UP001223586">
    <property type="component" value="Unassembled WGS sequence"/>
</dbReference>
<comment type="subcellular location">
    <subcellularLocation>
        <location evidence="1">Cell membrane</location>
    </subcellularLocation>
</comment>
<reference evidence="3 4" key="1">
    <citation type="submission" date="2023-07" db="EMBL/GenBank/DDBJ databases">
        <title>Genomic Encyclopedia of Type Strains, Phase IV (KMG-IV): sequencing the most valuable type-strain genomes for metagenomic binning, comparative biology and taxonomic classification.</title>
        <authorList>
            <person name="Goeker M."/>
        </authorList>
    </citation>
    <scope>NUCLEOTIDE SEQUENCE [LARGE SCALE GENOMIC DNA]</scope>
    <source>
        <strain evidence="3 4">DSM 23837</strain>
    </source>
</reference>
<feature type="transmembrane region" description="Helical" evidence="2">
    <location>
        <begin position="131"/>
        <end position="148"/>
    </location>
</feature>
<keyword evidence="1 2" id="KW-0472">Membrane</keyword>
<dbReference type="InterPro" id="IPR005081">
    <property type="entry name" value="SpoIIGA"/>
</dbReference>
<keyword evidence="1" id="KW-0645">Protease</keyword>
<comment type="subunit">
    <text evidence="1">Self-associates. Interacts with SigE. Interacts with SpoIIR.</text>
</comment>
<dbReference type="GO" id="GO:0016787">
    <property type="term" value="F:hydrolase activity"/>
    <property type="evidence" value="ECO:0007669"/>
    <property type="project" value="UniProtKB-KW"/>
</dbReference>
<keyword evidence="1" id="KW-0749">Sporulation</keyword>
<keyword evidence="1 3" id="KW-0378">Hydrolase</keyword>
<keyword evidence="4" id="KW-1185">Reference proteome</keyword>
<dbReference type="EC" id="3.4.23.-" evidence="1"/>
<evidence type="ECO:0000313" key="3">
    <source>
        <dbReference type="EMBL" id="MDQ0177653.1"/>
    </source>
</evidence>
<dbReference type="Pfam" id="PF03419">
    <property type="entry name" value="Peptidase_U4"/>
    <property type="match status" value="1"/>
</dbReference>
<protein>
    <recommendedName>
        <fullName evidence="1">Sporulation sigma-E factor-processing peptidase</fullName>
        <ecNumber evidence="1">3.4.23.-</ecNumber>
    </recommendedName>
    <alternativeName>
        <fullName evidence="1">Membrane-associated aspartic protease</fullName>
    </alternativeName>
    <alternativeName>
        <fullName evidence="1">Stage II sporulation protein GA</fullName>
    </alternativeName>
</protein>
<dbReference type="PIRSF" id="PIRSF018571">
    <property type="entry name" value="SpoIIGA"/>
    <property type="match status" value="1"/>
</dbReference>
<organism evidence="3 4">
    <name type="scientific">Bacillus chungangensis</name>
    <dbReference type="NCBI Taxonomy" id="587633"/>
    <lineage>
        <taxon>Bacteria</taxon>
        <taxon>Bacillati</taxon>
        <taxon>Bacillota</taxon>
        <taxon>Bacilli</taxon>
        <taxon>Bacillales</taxon>
        <taxon>Bacillaceae</taxon>
        <taxon>Bacillus</taxon>
    </lineage>
</organism>
<comment type="caution">
    <text evidence="3">The sequence shown here is derived from an EMBL/GenBank/DDBJ whole genome shotgun (WGS) entry which is preliminary data.</text>
</comment>
<sequence>MVVYLDLIWLLNLTVDSMLLWLTAIILKCRVKAWRIISGGFIGSMLLIMSIIPYVRDLAGNVFVKLFFSILMTLTVFGFRRFRFFLSCLCTFYFVTFLTGGILIGSHYFLHFDFQLQSATFLANVQGYGDPITWLFVIFVFPIAWYFSKQRIETIETNKVQYDVLVEVQMSIHGLKFSMCGLIDSGNQLYDPISKTPVMVVSILKFKDQLPQKIVQMANDPENTFDLALELPMEWKQQIRFLPAQVIGKKHQLLPAFKPDFIEIRKGKSQWNVKKALVVFSNQALSSDDKFQCIVHPKMVLGFSDSAAS</sequence>
<keyword evidence="2" id="KW-1133">Transmembrane helix</keyword>
<feature type="transmembrane region" description="Helical" evidence="2">
    <location>
        <begin position="58"/>
        <end position="77"/>
    </location>
</feature>
<gene>
    <name evidence="3" type="ORF">J2S08_003534</name>
</gene>
<keyword evidence="1" id="KW-0064">Aspartyl protease</keyword>